<accession>A0A671ER42</accession>
<evidence type="ECO:0000256" key="2">
    <source>
        <dbReference type="ARBA" id="ARBA00004236"/>
    </source>
</evidence>
<dbReference type="GO" id="GO:0005509">
    <property type="term" value="F:calcium ion binding"/>
    <property type="evidence" value="ECO:0007669"/>
    <property type="project" value="InterPro"/>
</dbReference>
<reference evidence="18" key="5">
    <citation type="submission" date="2025-09" db="UniProtKB">
        <authorList>
            <consortium name="Ensembl"/>
        </authorList>
    </citation>
    <scope>IDENTIFICATION</scope>
</reference>
<dbReference type="GeneTree" id="ENSGT00940000154629"/>
<evidence type="ECO:0000256" key="8">
    <source>
        <dbReference type="ARBA" id="ARBA00022707"/>
    </source>
</evidence>
<evidence type="ECO:0000256" key="3">
    <source>
        <dbReference type="ARBA" id="ARBA00004496"/>
    </source>
</evidence>
<reference evidence="19" key="3">
    <citation type="submission" date="2018-12" db="EMBL/GenBank/DDBJ databases">
        <title>G10K-VGP greater horseshoe bat female genome, primary haplotype.</title>
        <authorList>
            <person name="Teeling E."/>
            <person name="Myers G."/>
            <person name="Vernes S."/>
            <person name="Pippel M."/>
            <person name="Winkler S."/>
            <person name="Fedrigo O."/>
            <person name="Rhie A."/>
            <person name="Koren S."/>
            <person name="Phillippy A."/>
            <person name="Lewin H."/>
            <person name="Damas J."/>
            <person name="Howe K."/>
            <person name="Mountcastle J."/>
            <person name="Jarvis E.D."/>
        </authorList>
    </citation>
    <scope>NUCLEOTIDE SEQUENCE [LARGE SCALE GENOMIC DNA]</scope>
</reference>
<evidence type="ECO:0000259" key="17">
    <source>
        <dbReference type="PROSITE" id="PS50222"/>
    </source>
</evidence>
<keyword evidence="15" id="KW-0449">Lipoprotein</keyword>
<dbReference type="GO" id="GO:0015031">
    <property type="term" value="P:protein transport"/>
    <property type="evidence" value="ECO:0007669"/>
    <property type="project" value="UniProtKB-KW"/>
</dbReference>
<dbReference type="PANTHER" id="PTHR46002">
    <property type="entry name" value="EG:114D9.1 PROTEIN-RELATED"/>
    <property type="match status" value="1"/>
</dbReference>
<dbReference type="GO" id="GO:0005737">
    <property type="term" value="C:cytoplasm"/>
    <property type="evidence" value="ECO:0007669"/>
    <property type="project" value="UniProtKB-SubCell"/>
</dbReference>
<dbReference type="AlphaFoldDB" id="A0A671ER42"/>
<dbReference type="PROSITE" id="PS50222">
    <property type="entry name" value="EF_HAND_2"/>
    <property type="match status" value="1"/>
</dbReference>
<keyword evidence="19" id="KW-1185">Reference proteome</keyword>
<keyword evidence="12" id="KW-0653">Protein transport</keyword>
<evidence type="ECO:0000313" key="18">
    <source>
        <dbReference type="Ensembl" id="ENSRFEP00010015766.1"/>
    </source>
</evidence>
<dbReference type="Pfam" id="PF13499">
    <property type="entry name" value="EF-hand_7"/>
    <property type="match status" value="1"/>
</dbReference>
<reference evidence="18 19" key="1">
    <citation type="journal article" date="2015" name="Annu Rev Anim Biosci">
        <title>The Genome 10K Project: a way forward.</title>
        <authorList>
            <person name="Koepfli K.P."/>
            <person name="Paten B."/>
            <person name="O'Brien S.J."/>
            <person name="Koepfli K.P."/>
            <person name="Paten B."/>
            <person name="Antunes A."/>
            <person name="Belov K."/>
            <person name="Bustamante C."/>
            <person name="Castoe T.A."/>
            <person name="Clawson H."/>
            <person name="Crawford A.J."/>
            <person name="Diekhans M."/>
            <person name="Distel D."/>
            <person name="Durbin R."/>
            <person name="Earl D."/>
            <person name="Fujita M.K."/>
            <person name="Gamble T."/>
            <person name="Georges A."/>
            <person name="Gemmell N."/>
            <person name="Gilbert M.T."/>
            <person name="Graves J.M."/>
            <person name="Green R.E."/>
            <person name="Hickey G."/>
            <person name="Jarvis E.D."/>
            <person name="Johnson W."/>
            <person name="Komissarov A."/>
            <person name="Korf I."/>
            <person name="Kuhn R."/>
            <person name="Larkin D.M."/>
            <person name="Lewin H."/>
            <person name="Lopez J.V."/>
            <person name="Ma J."/>
            <person name="Marques-Bonet T."/>
            <person name="Miller W."/>
            <person name="Murphy R."/>
            <person name="Pevzner P."/>
            <person name="Shapiro B."/>
            <person name="Steiner C."/>
            <person name="Tamazian G."/>
            <person name="Venkatesh B."/>
            <person name="Wang J."/>
            <person name="Wayne R."/>
            <person name="Wiley E."/>
            <person name="Yang H."/>
            <person name="Zhang G."/>
            <person name="Haussler D."/>
            <person name="Ryder O."/>
            <person name="O'Brien S.J."/>
        </authorList>
    </citation>
    <scope>NUCLEOTIDE SEQUENCE</scope>
</reference>
<evidence type="ECO:0000256" key="15">
    <source>
        <dbReference type="ARBA" id="ARBA00023288"/>
    </source>
</evidence>
<evidence type="ECO:0000256" key="5">
    <source>
        <dbReference type="ARBA" id="ARBA00022475"/>
    </source>
</evidence>
<evidence type="ECO:0000256" key="16">
    <source>
        <dbReference type="ARBA" id="ARBA00038164"/>
    </source>
</evidence>
<keyword evidence="6" id="KW-0963">Cytoplasm</keyword>
<reference evidence="18" key="4">
    <citation type="submission" date="2025-08" db="UniProtKB">
        <authorList>
            <consortium name="Ensembl"/>
        </authorList>
    </citation>
    <scope>IDENTIFICATION</scope>
</reference>
<keyword evidence="7" id="KW-0597">Phosphoprotein</keyword>
<comment type="similarity">
    <text evidence="16">Belongs to the calcineurin regulatory subunit family. CHP subfamily.</text>
</comment>
<keyword evidence="5" id="KW-1003">Cell membrane</keyword>
<dbReference type="Ensembl" id="ENSRFET00010017213.1">
    <property type="protein sequence ID" value="ENSRFEP00010015766.1"/>
    <property type="gene ID" value="ENSRFEG00010010721.1"/>
</dbReference>
<reference evidence="18 19" key="2">
    <citation type="journal article" date="2018" name="Annu Rev Anim Biosci">
        <title>Bat Biology, Genomes, and the Bat1K Project: To Generate Chromosome-Level Genomes for All Living Bat Species.</title>
        <authorList>
            <person name="Teeling E.C."/>
            <person name="Vernes S.C."/>
            <person name="Davalos L.M."/>
            <person name="Ray D.A."/>
            <person name="Gilbert M.T.P."/>
            <person name="Myers E."/>
        </authorList>
    </citation>
    <scope>NUCLEOTIDE SEQUENCE</scope>
</reference>
<dbReference type="GO" id="GO:0005886">
    <property type="term" value="C:plasma membrane"/>
    <property type="evidence" value="ECO:0007669"/>
    <property type="project" value="UniProtKB-SubCell"/>
</dbReference>
<comment type="subcellular location">
    <subcellularLocation>
        <location evidence="2">Cell membrane</location>
    </subcellularLocation>
    <subcellularLocation>
        <location evidence="3">Cytoplasm</location>
    </subcellularLocation>
    <subcellularLocation>
        <location evidence="1">Nucleus</location>
    </subcellularLocation>
</comment>
<evidence type="ECO:0000256" key="7">
    <source>
        <dbReference type="ARBA" id="ARBA00022553"/>
    </source>
</evidence>
<dbReference type="InParanoid" id="A0A671ER42"/>
<protein>
    <recommendedName>
        <fullName evidence="17">EF-hand domain-containing protein</fullName>
    </recommendedName>
</protein>
<dbReference type="Proteomes" id="UP000472240">
    <property type="component" value="Chromosome 1"/>
</dbReference>
<evidence type="ECO:0000256" key="13">
    <source>
        <dbReference type="ARBA" id="ARBA00023136"/>
    </source>
</evidence>
<evidence type="ECO:0000256" key="4">
    <source>
        <dbReference type="ARBA" id="ARBA00022448"/>
    </source>
</evidence>
<dbReference type="Gene3D" id="1.10.238.10">
    <property type="entry name" value="EF-hand"/>
    <property type="match status" value="1"/>
</dbReference>
<keyword evidence="11" id="KW-0106">Calcium</keyword>
<feature type="domain" description="EF-hand" evidence="17">
    <location>
        <begin position="28"/>
        <end position="63"/>
    </location>
</feature>
<keyword evidence="9" id="KW-0479">Metal-binding</keyword>
<dbReference type="GO" id="GO:0005634">
    <property type="term" value="C:nucleus"/>
    <property type="evidence" value="ECO:0007669"/>
    <property type="project" value="UniProtKB-SubCell"/>
</dbReference>
<dbReference type="OMA" id="LTRWEIG"/>
<evidence type="ECO:0000256" key="14">
    <source>
        <dbReference type="ARBA" id="ARBA00023242"/>
    </source>
</evidence>
<dbReference type="InterPro" id="IPR011992">
    <property type="entry name" value="EF-hand-dom_pair"/>
</dbReference>
<evidence type="ECO:0000256" key="10">
    <source>
        <dbReference type="ARBA" id="ARBA00022737"/>
    </source>
</evidence>
<keyword evidence="10" id="KW-0677">Repeat</keyword>
<evidence type="ECO:0000313" key="19">
    <source>
        <dbReference type="Proteomes" id="UP000472240"/>
    </source>
</evidence>
<evidence type="ECO:0000256" key="11">
    <source>
        <dbReference type="ARBA" id="ARBA00022837"/>
    </source>
</evidence>
<evidence type="ECO:0000256" key="9">
    <source>
        <dbReference type="ARBA" id="ARBA00022723"/>
    </source>
</evidence>
<sequence>MDKDDKISGDELFQVLCMVVGENISDEQLSSITDRIIQEANQDGNGAISFTEFVKVLEKVDIDEKTSI</sequence>
<keyword evidence="14" id="KW-0539">Nucleus</keyword>
<dbReference type="InterPro" id="IPR051875">
    <property type="entry name" value="Calcineurin_B_homologous"/>
</dbReference>
<evidence type="ECO:0000256" key="1">
    <source>
        <dbReference type="ARBA" id="ARBA00004123"/>
    </source>
</evidence>
<organism evidence="18 19">
    <name type="scientific">Rhinolophus ferrumequinum</name>
    <name type="common">Greater horseshoe bat</name>
    <dbReference type="NCBI Taxonomy" id="59479"/>
    <lineage>
        <taxon>Eukaryota</taxon>
        <taxon>Metazoa</taxon>
        <taxon>Chordata</taxon>
        <taxon>Craniata</taxon>
        <taxon>Vertebrata</taxon>
        <taxon>Euteleostomi</taxon>
        <taxon>Mammalia</taxon>
        <taxon>Eutheria</taxon>
        <taxon>Laurasiatheria</taxon>
        <taxon>Chiroptera</taxon>
        <taxon>Yinpterochiroptera</taxon>
        <taxon>Rhinolophoidea</taxon>
        <taxon>Rhinolophidae</taxon>
        <taxon>Rhinolophinae</taxon>
        <taxon>Rhinolophus</taxon>
    </lineage>
</organism>
<evidence type="ECO:0000256" key="6">
    <source>
        <dbReference type="ARBA" id="ARBA00022490"/>
    </source>
</evidence>
<dbReference type="InterPro" id="IPR002048">
    <property type="entry name" value="EF_hand_dom"/>
</dbReference>
<proteinExistence type="inferred from homology"/>
<keyword evidence="4" id="KW-0813">Transport</keyword>
<name>A0A671ER42_RHIFE</name>
<keyword evidence="8" id="KW-0519">Myristate</keyword>
<evidence type="ECO:0000256" key="12">
    <source>
        <dbReference type="ARBA" id="ARBA00022927"/>
    </source>
</evidence>
<dbReference type="SUPFAM" id="SSF47473">
    <property type="entry name" value="EF-hand"/>
    <property type="match status" value="1"/>
</dbReference>
<keyword evidence="13" id="KW-0472">Membrane</keyword>